<dbReference type="Gene3D" id="1.25.40.10">
    <property type="entry name" value="Tetratricopeptide repeat domain"/>
    <property type="match status" value="1"/>
</dbReference>
<reference evidence="1 2" key="1">
    <citation type="submission" date="2019-02" db="EMBL/GenBank/DDBJ databases">
        <title>Deep-cultivation of Planctomycetes and their phenomic and genomic characterization uncovers novel biology.</title>
        <authorList>
            <person name="Wiegand S."/>
            <person name="Jogler M."/>
            <person name="Boedeker C."/>
            <person name="Pinto D."/>
            <person name="Vollmers J."/>
            <person name="Rivas-Marin E."/>
            <person name="Kohn T."/>
            <person name="Peeters S.H."/>
            <person name="Heuer A."/>
            <person name="Rast P."/>
            <person name="Oberbeckmann S."/>
            <person name="Bunk B."/>
            <person name="Jeske O."/>
            <person name="Meyerdierks A."/>
            <person name="Storesund J.E."/>
            <person name="Kallscheuer N."/>
            <person name="Luecker S."/>
            <person name="Lage O.M."/>
            <person name="Pohl T."/>
            <person name="Merkel B.J."/>
            <person name="Hornburger P."/>
            <person name="Mueller R.-W."/>
            <person name="Bruemmer F."/>
            <person name="Labrenz M."/>
            <person name="Spormann A.M."/>
            <person name="Op Den Camp H."/>
            <person name="Overmann J."/>
            <person name="Amann R."/>
            <person name="Jetten M.S.M."/>
            <person name="Mascher T."/>
            <person name="Medema M.H."/>
            <person name="Devos D.P."/>
            <person name="Kaster A.-K."/>
            <person name="Ovreas L."/>
            <person name="Rohde M."/>
            <person name="Galperin M.Y."/>
            <person name="Jogler C."/>
        </authorList>
    </citation>
    <scope>NUCLEOTIDE SEQUENCE [LARGE SCALE GENOMIC DNA]</scope>
    <source>
        <strain evidence="1 2">KOR34</strain>
    </source>
</reference>
<dbReference type="OrthoDB" id="283571at2"/>
<evidence type="ECO:0000313" key="1">
    <source>
        <dbReference type="EMBL" id="TWT33881.1"/>
    </source>
</evidence>
<evidence type="ECO:0000313" key="2">
    <source>
        <dbReference type="Proteomes" id="UP000316714"/>
    </source>
</evidence>
<gene>
    <name evidence="1" type="ORF">KOR34_37170</name>
</gene>
<proteinExistence type="predicted"/>
<dbReference type="Proteomes" id="UP000316714">
    <property type="component" value="Unassembled WGS sequence"/>
</dbReference>
<dbReference type="EMBL" id="SIHJ01000002">
    <property type="protein sequence ID" value="TWT33881.1"/>
    <property type="molecule type" value="Genomic_DNA"/>
</dbReference>
<accession>A0A5C5V6J9</accession>
<dbReference type="RefSeq" id="WP_146566866.1">
    <property type="nucleotide sequence ID" value="NZ_SIHJ01000002.1"/>
</dbReference>
<keyword evidence="2" id="KW-1185">Reference proteome</keyword>
<protein>
    <submittedName>
        <fullName evidence="1">Tetratricopeptide repeat protein</fullName>
    </submittedName>
</protein>
<organism evidence="1 2">
    <name type="scientific">Posidoniimonas corsicana</name>
    <dbReference type="NCBI Taxonomy" id="1938618"/>
    <lineage>
        <taxon>Bacteria</taxon>
        <taxon>Pseudomonadati</taxon>
        <taxon>Planctomycetota</taxon>
        <taxon>Planctomycetia</taxon>
        <taxon>Pirellulales</taxon>
        <taxon>Lacipirellulaceae</taxon>
        <taxon>Posidoniimonas</taxon>
    </lineage>
</organism>
<name>A0A5C5V6J9_9BACT</name>
<dbReference type="SMART" id="SM00028">
    <property type="entry name" value="TPR"/>
    <property type="match status" value="2"/>
</dbReference>
<dbReference type="AlphaFoldDB" id="A0A5C5V6J9"/>
<comment type="caution">
    <text evidence="1">The sequence shown here is derived from an EMBL/GenBank/DDBJ whole genome shotgun (WGS) entry which is preliminary data.</text>
</comment>
<dbReference type="InterPro" id="IPR019734">
    <property type="entry name" value="TPR_rpt"/>
</dbReference>
<dbReference type="InterPro" id="IPR011990">
    <property type="entry name" value="TPR-like_helical_dom_sf"/>
</dbReference>
<dbReference type="SUPFAM" id="SSF48452">
    <property type="entry name" value="TPR-like"/>
    <property type="match status" value="1"/>
</dbReference>
<sequence length="113" mass="12972">MQTLKWFSLRSSPRQKAKWHYRRGMARAKLHQRALAIEDYRMVIQMDGVPPELVAMALYNRALVRLAMGEQDQAIGDLKGVLAMPGAAVRVKTEARRKLLRMDRATERINPEA</sequence>